<accession>A0A4P7VMZ3</accession>
<gene>
    <name evidence="2" type="ORF">E7746_01005</name>
</gene>
<dbReference type="EMBL" id="CP039393">
    <property type="protein sequence ID" value="QCD34558.1"/>
    <property type="molecule type" value="Genomic_DNA"/>
</dbReference>
<sequence>MTPLIENVMKHSPFITIAMLAVVMTACTQDDMHDGTNLITFEATTSNTARSQASYSSSNPPSSFTVYAVKNGTSELYINGDVVNKTGNSPVTWESAATRYWPAYPLDFHAHVNGSGFYEYSEGTPRFKDFKPAAEASHQLDLMYAVKTNLSRTTVRLNFRHALAQVTFSAVNNSEYAIEISEVKIGNIHQQATFSFPSQDTDGTDVTGTWSGIESSATAVYSVTFNSKSVTSEKTELTGVNVSGGGDGSLLLIPQKVTAWNPENKSDNYIGSYFLVKVKMTDSGNALAYNDYIAVPVAIDWRPGVHYVYTFRFSKGSNGGYTPDPSNPISILSSIAYDISTEDFIAGEEITTDINGPQSGEPQGSISGSGTDAVGEGPES</sequence>
<dbReference type="Gene3D" id="2.60.40.2620">
    <property type="entry name" value="Fimbrillin-like"/>
    <property type="match status" value="1"/>
</dbReference>
<dbReference type="CDD" id="cd13120">
    <property type="entry name" value="BF2867_like_N"/>
    <property type="match status" value="1"/>
</dbReference>
<dbReference type="Proteomes" id="UP000297031">
    <property type="component" value="Chromosome"/>
</dbReference>
<evidence type="ECO:0000256" key="1">
    <source>
        <dbReference type="SAM" id="MobiDB-lite"/>
    </source>
</evidence>
<evidence type="ECO:0000313" key="2">
    <source>
        <dbReference type="EMBL" id="QCD34558.1"/>
    </source>
</evidence>
<dbReference type="OrthoDB" id="1100738at2"/>
<organism evidence="2 3">
    <name type="scientific">Muribaculum gordoncarteri</name>
    <dbReference type="NCBI Taxonomy" id="2530390"/>
    <lineage>
        <taxon>Bacteria</taxon>
        <taxon>Pseudomonadati</taxon>
        <taxon>Bacteroidota</taxon>
        <taxon>Bacteroidia</taxon>
        <taxon>Bacteroidales</taxon>
        <taxon>Muribaculaceae</taxon>
        <taxon>Muribaculum</taxon>
    </lineage>
</organism>
<reference evidence="2 3" key="1">
    <citation type="submission" date="2019-02" db="EMBL/GenBank/DDBJ databases">
        <title>Isolation and identification of novel species under the genus Muribaculum.</title>
        <authorList>
            <person name="Miyake S."/>
            <person name="Ding Y."/>
            <person name="Low A."/>
            <person name="Soh M."/>
            <person name="Seedorf H."/>
        </authorList>
    </citation>
    <scope>NUCLEOTIDE SEQUENCE [LARGE SCALE GENOMIC DNA]</scope>
    <source>
        <strain evidence="2 3">TLL-A4</strain>
    </source>
</reference>
<dbReference type="Pfam" id="PF13149">
    <property type="entry name" value="Mfa_like_1"/>
    <property type="match status" value="1"/>
</dbReference>
<dbReference type="InterPro" id="IPR025049">
    <property type="entry name" value="Mfa-like_1"/>
</dbReference>
<keyword evidence="3" id="KW-1185">Reference proteome</keyword>
<dbReference type="AlphaFoldDB" id="A0A4P7VMZ3"/>
<evidence type="ECO:0000313" key="3">
    <source>
        <dbReference type="Proteomes" id="UP000297031"/>
    </source>
</evidence>
<dbReference type="InterPro" id="IPR042278">
    <property type="entry name" value="Mfa-like_1_N"/>
</dbReference>
<feature type="compositionally biased region" description="Polar residues" evidence="1">
    <location>
        <begin position="352"/>
        <end position="370"/>
    </location>
</feature>
<protein>
    <submittedName>
        <fullName evidence="2">Fimbrillin family protein</fullName>
    </submittedName>
</protein>
<name>A0A4P7VMZ3_9BACT</name>
<feature type="region of interest" description="Disordered" evidence="1">
    <location>
        <begin position="350"/>
        <end position="380"/>
    </location>
</feature>
<dbReference type="KEGG" id="mgod:E7746_01005"/>
<proteinExistence type="predicted"/>